<name>A0AAU4K0W7_9NOCA</name>
<dbReference type="Proteomes" id="UP001432128">
    <property type="component" value="Chromosome"/>
</dbReference>
<dbReference type="KEGG" id="whr:OG579_18660"/>
<protein>
    <submittedName>
        <fullName evidence="9">MMPL family transporter</fullName>
    </submittedName>
</protein>
<dbReference type="PANTHER" id="PTHR33406">
    <property type="entry name" value="MEMBRANE PROTEIN MJ1562-RELATED"/>
    <property type="match status" value="1"/>
</dbReference>
<feature type="transmembrane region" description="Helical" evidence="7">
    <location>
        <begin position="906"/>
        <end position="927"/>
    </location>
</feature>
<evidence type="ECO:0000256" key="5">
    <source>
        <dbReference type="ARBA" id="ARBA00022989"/>
    </source>
</evidence>
<keyword evidence="4 7" id="KW-0812">Transmembrane</keyword>
<comment type="subcellular location">
    <subcellularLocation>
        <location evidence="1">Cell membrane</location>
        <topology evidence="1">Multi-pass membrane protein</topology>
    </subcellularLocation>
</comment>
<evidence type="ECO:0000256" key="2">
    <source>
        <dbReference type="ARBA" id="ARBA00010157"/>
    </source>
</evidence>
<evidence type="ECO:0000256" key="6">
    <source>
        <dbReference type="ARBA" id="ARBA00023136"/>
    </source>
</evidence>
<dbReference type="GO" id="GO:0005886">
    <property type="term" value="C:plasma membrane"/>
    <property type="evidence" value="ECO:0007669"/>
    <property type="project" value="UniProtKB-SubCell"/>
</dbReference>
<dbReference type="EMBL" id="CP108021">
    <property type="protein sequence ID" value="WUM19691.1"/>
    <property type="molecule type" value="Genomic_DNA"/>
</dbReference>
<accession>A0AAU4K0W7</accession>
<dbReference type="Pfam" id="PF03176">
    <property type="entry name" value="MMPL"/>
    <property type="match status" value="2"/>
</dbReference>
<comment type="similarity">
    <text evidence="2">Belongs to the resistance-nodulation-cell division (RND) (TC 2.A.6) family. MmpL subfamily.</text>
</comment>
<evidence type="ECO:0000256" key="1">
    <source>
        <dbReference type="ARBA" id="ARBA00004651"/>
    </source>
</evidence>
<feature type="transmembrane region" description="Helical" evidence="7">
    <location>
        <begin position="981"/>
        <end position="1004"/>
    </location>
</feature>
<feature type="transmembrane region" description="Helical" evidence="7">
    <location>
        <begin position="190"/>
        <end position="211"/>
    </location>
</feature>
<gene>
    <name evidence="9" type="ORF">OG579_18660</name>
</gene>
<dbReference type="NCBIfam" id="TIGR03057">
    <property type="entry name" value="xxxLxxG_by_4"/>
    <property type="match status" value="1"/>
</dbReference>
<dbReference type="RefSeq" id="WP_328857154.1">
    <property type="nucleotide sequence ID" value="NZ_CP108021.1"/>
</dbReference>
<feature type="transmembrane region" description="Helical" evidence="7">
    <location>
        <begin position="251"/>
        <end position="273"/>
    </location>
</feature>
<dbReference type="InterPro" id="IPR023908">
    <property type="entry name" value="xxxLxxG_rpt"/>
</dbReference>
<feature type="transmembrane region" description="Helical" evidence="7">
    <location>
        <begin position="847"/>
        <end position="866"/>
    </location>
</feature>
<feature type="transmembrane region" description="Helical" evidence="7">
    <location>
        <begin position="21"/>
        <end position="38"/>
    </location>
</feature>
<organism evidence="9 10">
    <name type="scientific">Williamsia herbipolensis</name>
    <dbReference type="NCBI Taxonomy" id="1603258"/>
    <lineage>
        <taxon>Bacteria</taxon>
        <taxon>Bacillati</taxon>
        <taxon>Actinomycetota</taxon>
        <taxon>Actinomycetes</taxon>
        <taxon>Mycobacteriales</taxon>
        <taxon>Nocardiaceae</taxon>
        <taxon>Williamsia</taxon>
    </lineage>
</organism>
<feature type="domain" description="Membrane transport protein MMPL" evidence="8">
    <location>
        <begin position="52"/>
        <end position="374"/>
    </location>
</feature>
<feature type="transmembrane region" description="Helical" evidence="7">
    <location>
        <begin position="327"/>
        <end position="355"/>
    </location>
</feature>
<evidence type="ECO:0000256" key="7">
    <source>
        <dbReference type="SAM" id="Phobius"/>
    </source>
</evidence>
<dbReference type="AlphaFoldDB" id="A0AAU4K0W7"/>
<feature type="transmembrane region" description="Helical" evidence="7">
    <location>
        <begin position="873"/>
        <end position="894"/>
    </location>
</feature>
<dbReference type="InterPro" id="IPR050545">
    <property type="entry name" value="Mycobact_MmpL"/>
</dbReference>
<dbReference type="Gene3D" id="1.20.1640.10">
    <property type="entry name" value="Multidrug efflux transporter AcrB transmembrane domain"/>
    <property type="match status" value="2"/>
</dbReference>
<evidence type="ECO:0000259" key="8">
    <source>
        <dbReference type="Pfam" id="PF03176"/>
    </source>
</evidence>
<feature type="transmembrane region" description="Helical" evidence="7">
    <location>
        <begin position="218"/>
        <end position="239"/>
    </location>
</feature>
<keyword evidence="5 7" id="KW-1133">Transmembrane helix</keyword>
<evidence type="ECO:0000313" key="10">
    <source>
        <dbReference type="Proteomes" id="UP001432128"/>
    </source>
</evidence>
<evidence type="ECO:0000256" key="4">
    <source>
        <dbReference type="ARBA" id="ARBA00022692"/>
    </source>
</evidence>
<sequence length="1014" mass="105696">MSHGHSSVLGRTGEFVARRRWWVIGFWLIAVAGLNLAVPQIEHTAAEKSAAFLPHHMPSVDALRDMSTDFGSPASTAVGNVVLATDRDIGPAETTFYGELVRRLAADTDNVAYVLDMYGNPATRDSARSPDGKAVTAMVVAQGDVGSTRAHHSTVEIRSQIDAIPRPPGLDVYYTGASPTLADLFSSIDVSLLIITVVSLLLITVMLLIAYRSLVAALVPLITIGVGLGVARPIISALGAGEVVSISNFTIAIMTALLLGAGTDYAIFLIAGYHDARRAGEDPSTAIATASGRVSPILVASALTIAAAAAAMGFAKVGMFATSGPPTAIGVLVILAVSLTLTPALMAVAAGRGHLEPRADTERRWRRRGAQVIRHRGPLAAASLVVLIALAMVIPTMRVSFDEESVQLYANDSTRGYDAVLKHFGVNEILPEYLVVRADHDMRNTNDLAALEMMAMAVSKLPDIAHVRSITRPDGAPIPEASTGYQVGQVGGRLDDAHRQVLDATPQLRQLASGVTDLRDGADSAAARLPDLVAGTDQVVSLADGVLGAAGTADRIVAAASGGSLNLPQGVRALSVLADVLGDLIRDVSQSNSSTLAAAARLQDVFGPMLTAAPDATCRTDPRCLAARAAFGMFDQATAGRASRALREVSAIAGVPAEVVARATAALPEIRTGLRQIQALLDGLGGRSIEQMRGDLGRLTAGMSELTGGMNRLADGLRQVKDGTDKTVALTARLTAGLGQAGGYLQTMARDTTSGPGAGFYLPAQGLSDPRFVAGSRLLLSPTGHTARMLVIRSDNPYGYRALRDVGRIADTARTAAAGTVLERAEVSSTGLASLSADMSDQVDRDFALYAIVAILAVFAILCVLLRSLLAPALLVLAVVLSFSATVGVSVLVWQHLLGIDLDWSVIPIAFMALVAVGADYSMLFASRIREHSSTGMIGGIVRGFGSTGGVITTAGIVFAVTMFALMSATVINLLQLGFTIGVGLILDVVIVRTVLVPAAMAVIGNRVWWPARV</sequence>
<reference evidence="9 10" key="1">
    <citation type="submission" date="2022-10" db="EMBL/GenBank/DDBJ databases">
        <title>The complete genomes of actinobacterial strains from the NBC collection.</title>
        <authorList>
            <person name="Joergensen T.S."/>
            <person name="Alvarez Arevalo M."/>
            <person name="Sterndorff E.B."/>
            <person name="Faurdal D."/>
            <person name="Vuksanovic O."/>
            <person name="Mourched A.-S."/>
            <person name="Charusanti P."/>
            <person name="Shaw S."/>
            <person name="Blin K."/>
            <person name="Weber T."/>
        </authorList>
    </citation>
    <scope>NUCLEOTIDE SEQUENCE [LARGE SCALE GENOMIC DNA]</scope>
    <source>
        <strain evidence="9 10">NBC_00319</strain>
    </source>
</reference>
<keyword evidence="3" id="KW-1003">Cell membrane</keyword>
<proteinExistence type="inferred from homology"/>
<dbReference type="InterPro" id="IPR004869">
    <property type="entry name" value="MMPL_dom"/>
</dbReference>
<keyword evidence="10" id="KW-1185">Reference proteome</keyword>
<dbReference type="PANTHER" id="PTHR33406:SF6">
    <property type="entry name" value="MEMBRANE PROTEIN YDGH-RELATED"/>
    <property type="match status" value="1"/>
</dbReference>
<feature type="domain" description="Membrane transport protein MMPL" evidence="8">
    <location>
        <begin position="705"/>
        <end position="1011"/>
    </location>
</feature>
<feature type="transmembrane region" description="Helical" evidence="7">
    <location>
        <begin position="948"/>
        <end position="975"/>
    </location>
</feature>
<evidence type="ECO:0000313" key="9">
    <source>
        <dbReference type="EMBL" id="WUM19691.1"/>
    </source>
</evidence>
<feature type="transmembrane region" description="Helical" evidence="7">
    <location>
        <begin position="294"/>
        <end position="315"/>
    </location>
</feature>
<dbReference type="SUPFAM" id="SSF82866">
    <property type="entry name" value="Multidrug efflux transporter AcrB transmembrane domain"/>
    <property type="match status" value="2"/>
</dbReference>
<feature type="transmembrane region" description="Helical" evidence="7">
    <location>
        <begin position="376"/>
        <end position="397"/>
    </location>
</feature>
<keyword evidence="6 7" id="KW-0472">Membrane</keyword>
<evidence type="ECO:0000256" key="3">
    <source>
        <dbReference type="ARBA" id="ARBA00022475"/>
    </source>
</evidence>